<dbReference type="PROSITE" id="PS50830">
    <property type="entry name" value="TNASE_3"/>
    <property type="match status" value="1"/>
</dbReference>
<keyword evidence="3" id="KW-0378">Hydrolase</keyword>
<evidence type="ECO:0000259" key="5">
    <source>
        <dbReference type="PROSITE" id="PS50830"/>
    </source>
</evidence>
<dbReference type="PANTHER" id="PTHR12302:SF3">
    <property type="entry name" value="SERINE_THREONINE-PROTEIN KINASE 31"/>
    <property type="match status" value="1"/>
</dbReference>
<dbReference type="SUPFAM" id="SSF50199">
    <property type="entry name" value="Staphylococcal nuclease"/>
    <property type="match status" value="1"/>
</dbReference>
<evidence type="ECO:0000256" key="2">
    <source>
        <dbReference type="ARBA" id="ARBA00022759"/>
    </source>
</evidence>
<proteinExistence type="predicted"/>
<feature type="domain" description="TNase-like" evidence="5">
    <location>
        <begin position="27"/>
        <end position="143"/>
    </location>
</feature>
<sequence>MRFKLFAVSLLPVVTTFASADNTSCKKVVDVTDGSSFFCLVDTRKLVGVKLAKIETPTSRQPYGSVSRKALSDLVLGKRVVIQVQATDQYDRLVGRVYVENIDVNARMVSSGAAWTSRLYNLDEGLLNLENRARKAKQGLWALPESERSPPWKWNETAQNKIREKEEPFARTPSMLILPRINRSI</sequence>
<organism evidence="6 7">
    <name type="scientific">Azorhizophilus paspali</name>
    <name type="common">Azotobacter paspali</name>
    <dbReference type="NCBI Taxonomy" id="69963"/>
    <lineage>
        <taxon>Bacteria</taxon>
        <taxon>Pseudomonadati</taxon>
        <taxon>Pseudomonadota</taxon>
        <taxon>Gammaproteobacteria</taxon>
        <taxon>Pseudomonadales</taxon>
        <taxon>Pseudomonadaceae</taxon>
        <taxon>Azorhizophilus</taxon>
    </lineage>
</organism>
<dbReference type="Gene3D" id="2.40.50.90">
    <property type="match status" value="1"/>
</dbReference>
<keyword evidence="4" id="KW-0732">Signal</keyword>
<dbReference type="InterPro" id="IPR035437">
    <property type="entry name" value="SNase_OB-fold_sf"/>
</dbReference>
<evidence type="ECO:0000256" key="3">
    <source>
        <dbReference type="ARBA" id="ARBA00022801"/>
    </source>
</evidence>
<dbReference type="SMART" id="SM00318">
    <property type="entry name" value="SNc"/>
    <property type="match status" value="1"/>
</dbReference>
<feature type="chain" id="PRO_5045730213" evidence="4">
    <location>
        <begin position="21"/>
        <end position="185"/>
    </location>
</feature>
<keyword evidence="2" id="KW-0255">Endonuclease</keyword>
<evidence type="ECO:0000313" key="6">
    <source>
        <dbReference type="EMBL" id="MFC0710907.1"/>
    </source>
</evidence>
<feature type="signal peptide" evidence="4">
    <location>
        <begin position="1"/>
        <end position="20"/>
    </location>
</feature>
<dbReference type="EMBL" id="JBHLSS010000098">
    <property type="protein sequence ID" value="MFC0710907.1"/>
    <property type="molecule type" value="Genomic_DNA"/>
</dbReference>
<protein>
    <submittedName>
        <fullName evidence="6">Thermonuclease family protein</fullName>
    </submittedName>
</protein>
<dbReference type="PANTHER" id="PTHR12302">
    <property type="entry name" value="EBNA2 BINDING PROTEIN P100"/>
    <property type="match status" value="1"/>
</dbReference>
<gene>
    <name evidence="6" type="ORF">ACFFGX_15570</name>
</gene>
<evidence type="ECO:0000313" key="7">
    <source>
        <dbReference type="Proteomes" id="UP001589891"/>
    </source>
</evidence>
<keyword evidence="7" id="KW-1185">Reference proteome</keyword>
<reference evidence="6 7" key="1">
    <citation type="submission" date="2024-09" db="EMBL/GenBank/DDBJ databases">
        <authorList>
            <person name="Sun Q."/>
            <person name="Mori K."/>
        </authorList>
    </citation>
    <scope>NUCLEOTIDE SEQUENCE [LARGE SCALE GENOMIC DNA]</scope>
    <source>
        <strain evidence="6 7">NCAIM B.01794</strain>
    </source>
</reference>
<dbReference type="RefSeq" id="WP_376947445.1">
    <property type="nucleotide sequence ID" value="NZ_CP171449.1"/>
</dbReference>
<comment type="caution">
    <text evidence="6">The sequence shown here is derived from an EMBL/GenBank/DDBJ whole genome shotgun (WGS) entry which is preliminary data.</text>
</comment>
<dbReference type="InterPro" id="IPR016071">
    <property type="entry name" value="Staphylococal_nuclease_OB-fold"/>
</dbReference>
<keyword evidence="1" id="KW-0540">Nuclease</keyword>
<evidence type="ECO:0000256" key="1">
    <source>
        <dbReference type="ARBA" id="ARBA00022722"/>
    </source>
</evidence>
<accession>A0ABV6SMY8</accession>
<dbReference type="Proteomes" id="UP001589891">
    <property type="component" value="Unassembled WGS sequence"/>
</dbReference>
<dbReference type="Pfam" id="PF00565">
    <property type="entry name" value="SNase"/>
    <property type="match status" value="1"/>
</dbReference>
<name>A0ABV6SMY8_AZOPA</name>
<evidence type="ECO:0000256" key="4">
    <source>
        <dbReference type="SAM" id="SignalP"/>
    </source>
</evidence>